<dbReference type="InterPro" id="IPR050979">
    <property type="entry name" value="LD-transpeptidase"/>
</dbReference>
<evidence type="ECO:0000256" key="1">
    <source>
        <dbReference type="ARBA" id="ARBA00004752"/>
    </source>
</evidence>
<sequence length="189" mass="20905">MRKMLLGLFILVVAVLSYKTLQNSLAENALRGEFHGKIVYAPTPQKIASTVLPNANVLGDTAGKRIEVDLSSQRVLAFEGGSKVNEFVVSTGLWGRTPTGNFTIQRKVASQTMAGGNKSLGTYYYLPGVPWVQFFGNAQIPWSRGFSFHGTYWHSNFGHPMSHGCINMKTPDAKWLYDWTVIGTPVTIY</sequence>
<dbReference type="GO" id="GO:0071972">
    <property type="term" value="F:peptidoglycan L,D-transpeptidase activity"/>
    <property type="evidence" value="ECO:0007669"/>
    <property type="project" value="TreeGrafter"/>
</dbReference>
<keyword evidence="5 6" id="KW-0961">Cell wall biogenesis/degradation</keyword>
<evidence type="ECO:0000259" key="7">
    <source>
        <dbReference type="PROSITE" id="PS52029"/>
    </source>
</evidence>
<dbReference type="GO" id="GO:0018104">
    <property type="term" value="P:peptidoglycan-protein cross-linking"/>
    <property type="evidence" value="ECO:0007669"/>
    <property type="project" value="TreeGrafter"/>
</dbReference>
<evidence type="ECO:0000256" key="2">
    <source>
        <dbReference type="ARBA" id="ARBA00022679"/>
    </source>
</evidence>
<dbReference type="GO" id="GO:0008360">
    <property type="term" value="P:regulation of cell shape"/>
    <property type="evidence" value="ECO:0007669"/>
    <property type="project" value="UniProtKB-UniRule"/>
</dbReference>
<comment type="pathway">
    <text evidence="1 6">Cell wall biogenesis; peptidoglycan biosynthesis.</text>
</comment>
<dbReference type="GO" id="GO:0016740">
    <property type="term" value="F:transferase activity"/>
    <property type="evidence" value="ECO:0007669"/>
    <property type="project" value="UniProtKB-KW"/>
</dbReference>
<dbReference type="GO" id="GO:0071555">
    <property type="term" value="P:cell wall organization"/>
    <property type="evidence" value="ECO:0007669"/>
    <property type="project" value="UniProtKB-UniRule"/>
</dbReference>
<dbReference type="PANTHER" id="PTHR30582">
    <property type="entry name" value="L,D-TRANSPEPTIDASE"/>
    <property type="match status" value="1"/>
</dbReference>
<dbReference type="SUPFAM" id="SSF141523">
    <property type="entry name" value="L,D-transpeptidase catalytic domain-like"/>
    <property type="match status" value="1"/>
</dbReference>
<evidence type="ECO:0000256" key="6">
    <source>
        <dbReference type="PROSITE-ProRule" id="PRU01373"/>
    </source>
</evidence>
<feature type="domain" description="L,D-TPase catalytic" evidence="7">
    <location>
        <begin position="64"/>
        <end position="189"/>
    </location>
</feature>
<accession>A0A0G1JPC1</accession>
<organism evidence="8 9">
    <name type="scientific">Candidatus Gottesmanbacteria bacterium GW2011_GWB1_44_11c</name>
    <dbReference type="NCBI Taxonomy" id="1618447"/>
    <lineage>
        <taxon>Bacteria</taxon>
        <taxon>Candidatus Gottesmaniibacteriota</taxon>
    </lineage>
</organism>
<dbReference type="UniPathway" id="UPA00219"/>
<evidence type="ECO:0000256" key="3">
    <source>
        <dbReference type="ARBA" id="ARBA00022960"/>
    </source>
</evidence>
<comment type="caution">
    <text evidence="8">The sequence shown here is derived from an EMBL/GenBank/DDBJ whole genome shotgun (WGS) entry which is preliminary data.</text>
</comment>
<evidence type="ECO:0000313" key="9">
    <source>
        <dbReference type="Proteomes" id="UP000034617"/>
    </source>
</evidence>
<keyword evidence="2" id="KW-0808">Transferase</keyword>
<protein>
    <recommendedName>
        <fullName evidence="7">L,D-TPase catalytic domain-containing protein</fullName>
    </recommendedName>
</protein>
<dbReference type="Pfam" id="PF03734">
    <property type="entry name" value="YkuD"/>
    <property type="match status" value="1"/>
</dbReference>
<gene>
    <name evidence="8" type="ORF">UW22_C0027G0007</name>
</gene>
<reference evidence="8 9" key="1">
    <citation type="journal article" date="2015" name="Nature">
        <title>rRNA introns, odd ribosomes, and small enigmatic genomes across a large radiation of phyla.</title>
        <authorList>
            <person name="Brown C.T."/>
            <person name="Hug L.A."/>
            <person name="Thomas B.C."/>
            <person name="Sharon I."/>
            <person name="Castelle C.J."/>
            <person name="Singh A."/>
            <person name="Wilkins M.J."/>
            <person name="Williams K.H."/>
            <person name="Banfield J.F."/>
        </authorList>
    </citation>
    <scope>NUCLEOTIDE SEQUENCE [LARGE SCALE GENOMIC DNA]</scope>
</reference>
<dbReference type="InterPro" id="IPR038063">
    <property type="entry name" value="Transpep_catalytic_dom"/>
</dbReference>
<dbReference type="EMBL" id="LCHM01000027">
    <property type="protein sequence ID" value="KKT37339.1"/>
    <property type="molecule type" value="Genomic_DNA"/>
</dbReference>
<keyword evidence="3 6" id="KW-0133">Cell shape</keyword>
<feature type="active site" description="Nucleophile" evidence="6">
    <location>
        <position position="165"/>
    </location>
</feature>
<dbReference type="GO" id="GO:0005576">
    <property type="term" value="C:extracellular region"/>
    <property type="evidence" value="ECO:0007669"/>
    <property type="project" value="TreeGrafter"/>
</dbReference>
<dbReference type="PANTHER" id="PTHR30582:SF2">
    <property type="entry name" value="L,D-TRANSPEPTIDASE YCIB-RELATED"/>
    <property type="match status" value="1"/>
</dbReference>
<evidence type="ECO:0000256" key="5">
    <source>
        <dbReference type="ARBA" id="ARBA00023316"/>
    </source>
</evidence>
<evidence type="ECO:0000256" key="4">
    <source>
        <dbReference type="ARBA" id="ARBA00022984"/>
    </source>
</evidence>
<dbReference type="AlphaFoldDB" id="A0A0G1JPC1"/>
<dbReference type="Proteomes" id="UP000034617">
    <property type="component" value="Unassembled WGS sequence"/>
</dbReference>
<dbReference type="Gene3D" id="2.40.440.10">
    <property type="entry name" value="L,D-transpeptidase catalytic domain-like"/>
    <property type="match status" value="1"/>
</dbReference>
<dbReference type="InterPro" id="IPR005490">
    <property type="entry name" value="LD_TPept_cat_dom"/>
</dbReference>
<proteinExistence type="predicted"/>
<evidence type="ECO:0000313" key="8">
    <source>
        <dbReference type="EMBL" id="KKT37339.1"/>
    </source>
</evidence>
<keyword evidence="4 6" id="KW-0573">Peptidoglycan synthesis</keyword>
<name>A0A0G1JPC1_9BACT</name>
<dbReference type="PROSITE" id="PS52029">
    <property type="entry name" value="LD_TPASE"/>
    <property type="match status" value="1"/>
</dbReference>
<feature type="active site" description="Proton donor/acceptor" evidence="6">
    <location>
        <position position="149"/>
    </location>
</feature>
<dbReference type="CDD" id="cd16913">
    <property type="entry name" value="YkuD_like"/>
    <property type="match status" value="1"/>
</dbReference>